<protein>
    <recommendedName>
        <fullName evidence="6">Enoyl reductase (ER) domain-containing protein</fullName>
    </recommendedName>
</protein>
<dbReference type="VEuPathDB" id="FungiDB:A1Q1_02924"/>
<evidence type="ECO:0008006" key="6">
    <source>
        <dbReference type="Google" id="ProtNLM"/>
    </source>
</evidence>
<dbReference type="InterPro" id="IPR013149">
    <property type="entry name" value="ADH-like_C"/>
</dbReference>
<evidence type="ECO:0000256" key="1">
    <source>
        <dbReference type="ARBA" id="ARBA00023002"/>
    </source>
</evidence>
<evidence type="ECO:0000259" key="3">
    <source>
        <dbReference type="Pfam" id="PF16884"/>
    </source>
</evidence>
<dbReference type="AlphaFoldDB" id="J6EU70"/>
<dbReference type="InterPro" id="IPR041694">
    <property type="entry name" value="ADH_N_2"/>
</dbReference>
<accession>J6EU70</accession>
<dbReference type="GeneID" id="25986437"/>
<evidence type="ECO:0000313" key="4">
    <source>
        <dbReference type="EMBL" id="EJT48114.1"/>
    </source>
</evidence>
<feature type="domain" description="Alcohol dehydrogenase-like C-terminal" evidence="2">
    <location>
        <begin position="165"/>
        <end position="299"/>
    </location>
</feature>
<dbReference type="InterPro" id="IPR045010">
    <property type="entry name" value="MDR_fam"/>
</dbReference>
<dbReference type="Pfam" id="PF16884">
    <property type="entry name" value="ADH_N_2"/>
    <property type="match status" value="1"/>
</dbReference>
<dbReference type="KEGG" id="tasa:A1Q1_02924"/>
<organism evidence="4 5">
    <name type="scientific">Trichosporon asahii var. asahii (strain ATCC 90039 / CBS 2479 / JCM 2466 / KCTC 7840 / NBRC 103889/ NCYC 2677 / UAMH 7654)</name>
    <name type="common">Yeast</name>
    <dbReference type="NCBI Taxonomy" id="1186058"/>
    <lineage>
        <taxon>Eukaryota</taxon>
        <taxon>Fungi</taxon>
        <taxon>Dikarya</taxon>
        <taxon>Basidiomycota</taxon>
        <taxon>Agaricomycotina</taxon>
        <taxon>Tremellomycetes</taxon>
        <taxon>Trichosporonales</taxon>
        <taxon>Trichosporonaceae</taxon>
        <taxon>Trichosporon</taxon>
    </lineage>
</organism>
<dbReference type="FunFam" id="3.40.50.720:FF:000121">
    <property type="entry name" value="Prostaglandin reductase 2"/>
    <property type="match status" value="1"/>
</dbReference>
<dbReference type="OrthoDB" id="809632at2759"/>
<dbReference type="SUPFAM" id="SSF50129">
    <property type="entry name" value="GroES-like"/>
    <property type="match status" value="1"/>
</dbReference>
<dbReference type="Pfam" id="PF00107">
    <property type="entry name" value="ADH_zinc_N"/>
    <property type="match status" value="1"/>
</dbReference>
<feature type="domain" description="Oxidoreductase N-terminal" evidence="3">
    <location>
        <begin position="9"/>
        <end position="116"/>
    </location>
</feature>
<dbReference type="PANTHER" id="PTHR43205">
    <property type="entry name" value="PROSTAGLANDIN REDUCTASE"/>
    <property type="match status" value="1"/>
</dbReference>
<dbReference type="EMBL" id="ALBS01000212">
    <property type="protein sequence ID" value="EJT48114.1"/>
    <property type="molecule type" value="Genomic_DNA"/>
</dbReference>
<dbReference type="CDD" id="cd05288">
    <property type="entry name" value="PGDH"/>
    <property type="match status" value="1"/>
</dbReference>
<dbReference type="Gene3D" id="3.40.50.720">
    <property type="entry name" value="NAD(P)-binding Rossmann-like Domain"/>
    <property type="match status" value="1"/>
</dbReference>
<name>J6EU70_TRIAS</name>
<gene>
    <name evidence="4" type="ORF">A1Q1_02924</name>
</gene>
<dbReference type="RefSeq" id="XP_014179628.1">
    <property type="nucleotide sequence ID" value="XM_014324153.1"/>
</dbReference>
<keyword evidence="1" id="KW-0560">Oxidoreductase</keyword>
<proteinExistence type="predicted"/>
<dbReference type="GO" id="GO:0016628">
    <property type="term" value="F:oxidoreductase activity, acting on the CH-CH group of donors, NAD or NADP as acceptor"/>
    <property type="evidence" value="ECO:0007669"/>
    <property type="project" value="InterPro"/>
</dbReference>
<evidence type="ECO:0000259" key="2">
    <source>
        <dbReference type="Pfam" id="PF00107"/>
    </source>
</evidence>
<evidence type="ECO:0000313" key="5">
    <source>
        <dbReference type="Proteomes" id="UP000002748"/>
    </source>
</evidence>
<dbReference type="PANTHER" id="PTHR43205:SF19">
    <property type="entry name" value="ENOYL REDUCTASE (ER) DOMAIN-CONTAINING PROTEIN"/>
    <property type="match status" value="1"/>
</dbReference>
<comment type="caution">
    <text evidence="4">The sequence shown here is derived from an EMBL/GenBank/DDBJ whole genome shotgun (WGS) entry which is preliminary data.</text>
</comment>
<dbReference type="InterPro" id="IPR036291">
    <property type="entry name" value="NAD(P)-bd_dom_sf"/>
</dbReference>
<dbReference type="InterPro" id="IPR011032">
    <property type="entry name" value="GroES-like_sf"/>
</dbReference>
<sequence>MSAPTEQHCWLLKSKPEKAIQPDTFEYVTRPLPELKDGEVLVQVKYISNDPAQRGWMQKDADPKRLYAPPMNEGEIVRAYGLGTVLKSKSDKVKEGQYWYGPYGWTDYSVIPADKLLAPAVDLPGMEAASLSVLGMVSVTAYQGVFEVLDIKKEHTVVVSGAAGAVGSCVVQLAKNVIGAKRVVGIAGGKEKCDWVKKLGADECIDYKEADWREQLKQALPEDCDRYYENVGGDIFNEMLGRMKRYGKIGVCGMIATYNDRDNAKYNNFFEVISNRLTIEGFIVIDMMLQGKYQTAVENLGKWIKEGKITTDDKEYIVSAPISKCPEVWQKLFSGQNRGKLITKVEN</sequence>
<dbReference type="Proteomes" id="UP000002748">
    <property type="component" value="Unassembled WGS sequence"/>
</dbReference>
<reference evidence="4 5" key="1">
    <citation type="journal article" date="2012" name="Eukaryot. Cell">
        <title>Draft genome sequence of CBS 2479, the standard type strain of Trichosporon asahii.</title>
        <authorList>
            <person name="Yang R.Y."/>
            <person name="Li H.T."/>
            <person name="Zhu H."/>
            <person name="Zhou G.P."/>
            <person name="Wang M."/>
            <person name="Wang L."/>
        </authorList>
    </citation>
    <scope>NUCLEOTIDE SEQUENCE [LARGE SCALE GENOMIC DNA]</scope>
    <source>
        <strain evidence="5">ATCC 90039 / CBS 2479 / JCM 2466 / KCTC 7840 / NCYC 2677 / UAMH 7654</strain>
    </source>
</reference>
<dbReference type="SUPFAM" id="SSF51735">
    <property type="entry name" value="NAD(P)-binding Rossmann-fold domains"/>
    <property type="match status" value="1"/>
</dbReference>
<dbReference type="HOGENOM" id="CLU_026673_29_2_1"/>
<dbReference type="Gene3D" id="3.90.180.10">
    <property type="entry name" value="Medium-chain alcohol dehydrogenases, catalytic domain"/>
    <property type="match status" value="1"/>
</dbReference>